<dbReference type="EMBL" id="JAGWCR010000006">
    <property type="protein sequence ID" value="MBS3649409.1"/>
    <property type="molecule type" value="Genomic_DNA"/>
</dbReference>
<evidence type="ECO:0000313" key="3">
    <source>
        <dbReference type="Proteomes" id="UP000680348"/>
    </source>
</evidence>
<name>A0A942DX82_9HYPH</name>
<comment type="caution">
    <text evidence="2">The sequence shown here is derived from an EMBL/GenBank/DDBJ whole genome shotgun (WGS) entry which is preliminary data.</text>
</comment>
<proteinExistence type="predicted"/>
<organism evidence="2 3">
    <name type="scientific">Pseudaminobacter soli</name>
    <name type="common">ex Zhang et al. 2022</name>
    <dbReference type="NCBI Taxonomy" id="2831468"/>
    <lineage>
        <taxon>Bacteria</taxon>
        <taxon>Pseudomonadati</taxon>
        <taxon>Pseudomonadota</taxon>
        <taxon>Alphaproteobacteria</taxon>
        <taxon>Hyphomicrobiales</taxon>
        <taxon>Phyllobacteriaceae</taxon>
        <taxon>Pseudaminobacter</taxon>
    </lineage>
</organism>
<sequence>MRPTTASLALAALLGLSLAGKSVGLTQSGLADPNSESDIVAFLEERGFAVLPPDRETAPVWIVGVLGACRIRVADVAPEGWARAIIAEQTAGERLAYVFAGRFLAEQPVISTRMENYHRRLIRYLGFEAPALRLRAVAVSPACPPDIMRSQDAERLSS</sequence>
<dbReference type="AlphaFoldDB" id="A0A942DX82"/>
<accession>A0A942DX82</accession>
<feature type="chain" id="PRO_5038062058" evidence="1">
    <location>
        <begin position="20"/>
        <end position="158"/>
    </location>
</feature>
<keyword evidence="1" id="KW-0732">Signal</keyword>
<evidence type="ECO:0000313" key="2">
    <source>
        <dbReference type="EMBL" id="MBS3649409.1"/>
    </source>
</evidence>
<protein>
    <submittedName>
        <fullName evidence="2">Uncharacterized protein</fullName>
    </submittedName>
</protein>
<evidence type="ECO:0000256" key="1">
    <source>
        <dbReference type="SAM" id="SignalP"/>
    </source>
</evidence>
<reference evidence="2" key="1">
    <citation type="submission" date="2021-04" db="EMBL/GenBank/DDBJ databases">
        <title>Pseudaminobacter soli sp. nov., isolated from paddy soil contaminated by heavy metals.</title>
        <authorList>
            <person name="Zhang K."/>
        </authorList>
    </citation>
    <scope>NUCLEOTIDE SEQUENCE</scope>
    <source>
        <strain evidence="2">19-2017</strain>
    </source>
</reference>
<feature type="signal peptide" evidence="1">
    <location>
        <begin position="1"/>
        <end position="19"/>
    </location>
</feature>
<dbReference type="RefSeq" id="WP_188254979.1">
    <property type="nucleotide sequence ID" value="NZ_JABVCF010000006.1"/>
</dbReference>
<gene>
    <name evidence="2" type="ORF">KEU06_12400</name>
</gene>
<dbReference type="Proteomes" id="UP000680348">
    <property type="component" value="Unassembled WGS sequence"/>
</dbReference>
<keyword evidence="3" id="KW-1185">Reference proteome</keyword>